<dbReference type="InterPro" id="IPR003439">
    <property type="entry name" value="ABC_transporter-like_ATP-bd"/>
</dbReference>
<accession>A0A265N964</accession>
<keyword evidence="3 5" id="KW-0067">ATP-binding</keyword>
<dbReference type="PROSITE" id="PS50893">
    <property type="entry name" value="ABC_TRANSPORTER_2"/>
    <property type="match status" value="1"/>
</dbReference>
<dbReference type="GO" id="GO:0005524">
    <property type="term" value="F:ATP binding"/>
    <property type="evidence" value="ECO:0007669"/>
    <property type="project" value="UniProtKB-KW"/>
</dbReference>
<dbReference type="InterPro" id="IPR017871">
    <property type="entry name" value="ABC_transporter-like_CS"/>
</dbReference>
<dbReference type="SMART" id="SM00382">
    <property type="entry name" value="AAA"/>
    <property type="match status" value="1"/>
</dbReference>
<reference evidence="5 6" key="1">
    <citation type="submission" date="2017-08" db="EMBL/GenBank/DDBJ databases">
        <title>Virgibacillus indicus sp. nov. and Virgibacillus profoundi sp. nov, two moderately halophilic bacteria isolated from marine sediment by using the Microfluidic Streak Plate.</title>
        <authorList>
            <person name="Xu B."/>
            <person name="Hu B."/>
            <person name="Wang J."/>
            <person name="Zhu Y."/>
            <person name="Huang L."/>
            <person name="Du W."/>
            <person name="Huang Y."/>
        </authorList>
    </citation>
    <scope>NUCLEOTIDE SEQUENCE [LARGE SCALE GENOMIC DNA]</scope>
    <source>
        <strain evidence="5 6">IO3-P2-C2</strain>
    </source>
</reference>
<proteinExistence type="predicted"/>
<evidence type="ECO:0000256" key="1">
    <source>
        <dbReference type="ARBA" id="ARBA00022448"/>
    </source>
</evidence>
<dbReference type="InterPro" id="IPR050166">
    <property type="entry name" value="ABC_transporter_ATP-bind"/>
</dbReference>
<keyword evidence="2" id="KW-0547">Nucleotide-binding</keyword>
<evidence type="ECO:0000313" key="6">
    <source>
        <dbReference type="Proteomes" id="UP000216498"/>
    </source>
</evidence>
<dbReference type="OrthoDB" id="9802264at2"/>
<dbReference type="CDD" id="cd03293">
    <property type="entry name" value="ABC_NrtD_SsuB_transporters"/>
    <property type="match status" value="1"/>
</dbReference>
<evidence type="ECO:0000256" key="2">
    <source>
        <dbReference type="ARBA" id="ARBA00022741"/>
    </source>
</evidence>
<dbReference type="Proteomes" id="UP000216498">
    <property type="component" value="Unassembled WGS sequence"/>
</dbReference>
<dbReference type="InterPro" id="IPR027417">
    <property type="entry name" value="P-loop_NTPase"/>
</dbReference>
<sequence length="263" mass="29325">MSFLTLDHVTHHYFSKNGYTKALEDISLSVGEGEFIALLGPSGCGKSTILSIIAGIMKQTKGSVLLQNEAITDSELPIGYMLQQDYLFPWKTIIDNVLIGPKIYKKEAPAVKEKALELLDEVGLAHVSDAYPDALSGGMRQRAALVRTLINDPKILLLDEPFSALDYQTKLKLEDLVSQLLKTYYKTTVLVTHDIGEAIAMSDRIFIMNADPGSIAKVFEVPVELRNETPFLVRRHPKYQIIFDKIWKELDERAPDSEGAEAT</sequence>
<dbReference type="EMBL" id="NPMS01000004">
    <property type="protein sequence ID" value="OZU88533.1"/>
    <property type="molecule type" value="Genomic_DNA"/>
</dbReference>
<dbReference type="RefSeq" id="WP_094885630.1">
    <property type="nucleotide sequence ID" value="NZ_NPMS01000004.1"/>
</dbReference>
<evidence type="ECO:0000256" key="3">
    <source>
        <dbReference type="ARBA" id="ARBA00022840"/>
    </source>
</evidence>
<dbReference type="SUPFAM" id="SSF52540">
    <property type="entry name" value="P-loop containing nucleoside triphosphate hydrolases"/>
    <property type="match status" value="1"/>
</dbReference>
<dbReference type="PROSITE" id="PS00211">
    <property type="entry name" value="ABC_TRANSPORTER_1"/>
    <property type="match status" value="1"/>
</dbReference>
<gene>
    <name evidence="5" type="ORF">CIL03_09515</name>
</gene>
<dbReference type="Pfam" id="PF00005">
    <property type="entry name" value="ABC_tran"/>
    <property type="match status" value="1"/>
</dbReference>
<keyword evidence="1" id="KW-0813">Transport</keyword>
<keyword evidence="6" id="KW-1185">Reference proteome</keyword>
<protein>
    <submittedName>
        <fullName evidence="5">Spermidine/putrescine ABC transporter ATP-binding protein</fullName>
    </submittedName>
</protein>
<dbReference type="Gene3D" id="3.40.50.300">
    <property type="entry name" value="P-loop containing nucleotide triphosphate hydrolases"/>
    <property type="match status" value="1"/>
</dbReference>
<dbReference type="PANTHER" id="PTHR42788:SF21">
    <property type="entry name" value="ABC TRANSPORTER ATP-BINDING PROTEIN"/>
    <property type="match status" value="1"/>
</dbReference>
<evidence type="ECO:0000313" key="5">
    <source>
        <dbReference type="EMBL" id="OZU88533.1"/>
    </source>
</evidence>
<dbReference type="InterPro" id="IPR003593">
    <property type="entry name" value="AAA+_ATPase"/>
</dbReference>
<evidence type="ECO:0000259" key="4">
    <source>
        <dbReference type="PROSITE" id="PS50893"/>
    </source>
</evidence>
<dbReference type="GO" id="GO:0016887">
    <property type="term" value="F:ATP hydrolysis activity"/>
    <property type="evidence" value="ECO:0007669"/>
    <property type="project" value="InterPro"/>
</dbReference>
<dbReference type="PANTHER" id="PTHR42788">
    <property type="entry name" value="TAURINE IMPORT ATP-BINDING PROTEIN-RELATED"/>
    <property type="match status" value="1"/>
</dbReference>
<organism evidence="5 6">
    <name type="scientific">Virgibacillus indicus</name>
    <dbReference type="NCBI Taxonomy" id="2024554"/>
    <lineage>
        <taxon>Bacteria</taxon>
        <taxon>Bacillati</taxon>
        <taxon>Bacillota</taxon>
        <taxon>Bacilli</taxon>
        <taxon>Bacillales</taxon>
        <taxon>Bacillaceae</taxon>
        <taxon>Virgibacillus</taxon>
    </lineage>
</organism>
<dbReference type="AlphaFoldDB" id="A0A265N964"/>
<name>A0A265N964_9BACI</name>
<feature type="domain" description="ABC transporter" evidence="4">
    <location>
        <begin position="4"/>
        <end position="235"/>
    </location>
</feature>
<comment type="caution">
    <text evidence="5">The sequence shown here is derived from an EMBL/GenBank/DDBJ whole genome shotgun (WGS) entry which is preliminary data.</text>
</comment>